<evidence type="ECO:0000256" key="2">
    <source>
        <dbReference type="SAM" id="SignalP"/>
    </source>
</evidence>
<accession>A0A2S2FEU3</accession>
<dbReference type="PROSITE" id="PS51257">
    <property type="entry name" value="PROKAR_LIPOPROTEIN"/>
    <property type="match status" value="1"/>
</dbReference>
<proteinExistence type="predicted"/>
<protein>
    <recommendedName>
        <fullName evidence="5">Lipoprotein</fullName>
    </recommendedName>
</protein>
<organism evidence="3 4">
    <name type="scientific">Acinetobacter defluvii</name>
    <dbReference type="NCBI Taxonomy" id="1871111"/>
    <lineage>
        <taxon>Bacteria</taxon>
        <taxon>Pseudomonadati</taxon>
        <taxon>Pseudomonadota</taxon>
        <taxon>Gammaproteobacteria</taxon>
        <taxon>Moraxellales</taxon>
        <taxon>Moraxellaceae</taxon>
        <taxon>Acinetobacter</taxon>
    </lineage>
</organism>
<evidence type="ECO:0008006" key="5">
    <source>
        <dbReference type="Google" id="ProtNLM"/>
    </source>
</evidence>
<dbReference type="KEGG" id="adv:DJ533_13360"/>
<name>A0A2S2FEU3_9GAMM</name>
<gene>
    <name evidence="3" type="ORF">DJ533_13360</name>
</gene>
<evidence type="ECO:0000313" key="4">
    <source>
        <dbReference type="Proteomes" id="UP000245977"/>
    </source>
</evidence>
<feature type="region of interest" description="Disordered" evidence="1">
    <location>
        <begin position="22"/>
        <end position="43"/>
    </location>
</feature>
<reference evidence="3" key="1">
    <citation type="submission" date="2019-08" db="EMBL/GenBank/DDBJ databases">
        <title>The complete genome of Acinetobacter defluvii strain WCHAD010030.</title>
        <authorList>
            <person name="Hu Y."/>
            <person name="Qin J."/>
            <person name="Feng Y."/>
            <person name="Zong Z."/>
        </authorList>
    </citation>
    <scope>NUCLEOTIDE SEQUENCE</scope>
    <source>
        <strain evidence="3">WCHA30</strain>
    </source>
</reference>
<dbReference type="Proteomes" id="UP000245977">
    <property type="component" value="Chromosome"/>
</dbReference>
<evidence type="ECO:0000313" key="3">
    <source>
        <dbReference type="EMBL" id="AWL29493.1"/>
    </source>
</evidence>
<sequence length="334" mass="37101">MKIKALSFAVLSSIMLAACGGSNSDDSSNNTTGNGQTGGNTSVSNGQWTSYDFYTNQKDGYFIDKEVLTLKDGKAYSKETSTDPSYHSYKGLTVTIDGLYDEVNAPLDTELGHYSGTVQASNTQWTLNPYSSIGSKGLQYTTKYTTLNLSGKNLLEAISPSAYYAITQNLTDKFPVQHDLLDLYTTISKVKFPEGSSCLQLKEFSNTQEYLDLDADLNNKEQQNTLAQSWLSLKNDKTATLRNFKDTTAYLKADTFSNESYGYALYKNNYYSAFLTQKGVEFNMDESLKDYEDDLKNGTPEEKLRATYLLAAAKNVCHLYNEKAAQTIASTVKF</sequence>
<evidence type="ECO:0000256" key="1">
    <source>
        <dbReference type="SAM" id="MobiDB-lite"/>
    </source>
</evidence>
<dbReference type="AlphaFoldDB" id="A0A2S2FEU3"/>
<dbReference type="RefSeq" id="WP_065994613.1">
    <property type="nucleotide sequence ID" value="NZ_CP029397.2"/>
</dbReference>
<keyword evidence="2" id="KW-0732">Signal</keyword>
<feature type="chain" id="PRO_5015653618" description="Lipoprotein" evidence="2">
    <location>
        <begin position="18"/>
        <end position="334"/>
    </location>
</feature>
<dbReference type="EMBL" id="CP029397">
    <property type="protein sequence ID" value="AWL29493.1"/>
    <property type="molecule type" value="Genomic_DNA"/>
</dbReference>
<keyword evidence="4" id="KW-1185">Reference proteome</keyword>
<feature type="signal peptide" evidence="2">
    <location>
        <begin position="1"/>
        <end position="17"/>
    </location>
</feature>
<dbReference type="OrthoDB" id="6680917at2"/>